<dbReference type="PROSITE" id="PS51257">
    <property type="entry name" value="PROKAR_LIPOPROTEIN"/>
    <property type="match status" value="1"/>
</dbReference>
<name>A0AB38H9X4_9PAST</name>
<reference evidence="1 2" key="1">
    <citation type="submission" date="2018-06" db="EMBL/GenBank/DDBJ databases">
        <authorList>
            <consortium name="Pathogen Informatics"/>
            <person name="Doyle S."/>
        </authorList>
    </citation>
    <scope>NUCLEOTIDE SEQUENCE [LARGE SCALE GENOMIC DNA]</scope>
    <source>
        <strain evidence="1 2">NCTC8540</strain>
    </source>
</reference>
<dbReference type="Gene3D" id="3.90.930.1">
    <property type="match status" value="1"/>
</dbReference>
<proteinExistence type="predicted"/>
<dbReference type="AlphaFoldDB" id="A0AB38H9X4"/>
<dbReference type="RefSeq" id="WP_115073249.1">
    <property type="nucleotide sequence ID" value="NZ_UGHE01000002.1"/>
</dbReference>
<comment type="caution">
    <text evidence="1">The sequence shown here is derived from an EMBL/GenBank/DDBJ whole genome shotgun (WGS) entry which is preliminary data.</text>
</comment>
<gene>
    <name evidence="1" type="ORF">NCTC8540_01674</name>
</gene>
<dbReference type="EMBL" id="UGHJ01000001">
    <property type="protein sequence ID" value="STO69150.1"/>
    <property type="molecule type" value="Genomic_DNA"/>
</dbReference>
<dbReference type="Proteomes" id="UP000254496">
    <property type="component" value="Unassembled WGS sequence"/>
</dbReference>
<sequence length="141" mass="16031">MKKLFLLMLSLGIIACTTSRDNFVNPYPNIETIQDLPKEHRFKPKSCSSHLPKNGSIDEIVSNGRRIKSKTKNHCIDEEVFIYHPNGQLHSNTPLVDGLADGWSNGYTENGILRTKILYQKGYTILIQVYNNDGQIVKEIK</sequence>
<evidence type="ECO:0000313" key="1">
    <source>
        <dbReference type="EMBL" id="STO69150.1"/>
    </source>
</evidence>
<dbReference type="SUPFAM" id="SSF82185">
    <property type="entry name" value="Histone H3 K4-specific methyltransferase SET7/9 N-terminal domain"/>
    <property type="match status" value="1"/>
</dbReference>
<accession>A0AB38H9X4</accession>
<evidence type="ECO:0008006" key="3">
    <source>
        <dbReference type="Google" id="ProtNLM"/>
    </source>
</evidence>
<protein>
    <recommendedName>
        <fullName evidence="3">Lipoprotein</fullName>
    </recommendedName>
</protein>
<organism evidence="1 2">
    <name type="scientific">Canicola haemoglobinophilus</name>
    <dbReference type="NCBI Taxonomy" id="733"/>
    <lineage>
        <taxon>Bacteria</taxon>
        <taxon>Pseudomonadati</taxon>
        <taxon>Pseudomonadota</taxon>
        <taxon>Gammaproteobacteria</taxon>
        <taxon>Pasteurellales</taxon>
        <taxon>Pasteurellaceae</taxon>
        <taxon>Canicola</taxon>
    </lineage>
</organism>
<evidence type="ECO:0000313" key="2">
    <source>
        <dbReference type="Proteomes" id="UP000254496"/>
    </source>
</evidence>